<name>A0A0F9LN45_9ZZZZ</name>
<proteinExistence type="predicted"/>
<accession>A0A0F9LN45</accession>
<organism evidence="1">
    <name type="scientific">marine sediment metagenome</name>
    <dbReference type="NCBI Taxonomy" id="412755"/>
    <lineage>
        <taxon>unclassified sequences</taxon>
        <taxon>metagenomes</taxon>
        <taxon>ecological metagenomes</taxon>
    </lineage>
</organism>
<sequence length="116" mass="12678">ADGWLIAVQQTGQTIPEPVSGKEYKGRVALRMPQGLHRTAARLAEREKTSLTQWIVSAIAERVGAKELYNRLVQDAGHELGSESSRDAADERITVLEQRVAVLECNQASDIPAEVA</sequence>
<dbReference type="GO" id="GO:0006355">
    <property type="term" value="P:regulation of DNA-templated transcription"/>
    <property type="evidence" value="ECO:0007669"/>
    <property type="project" value="InterPro"/>
</dbReference>
<gene>
    <name evidence="1" type="ORF">LCGC14_1257080</name>
</gene>
<dbReference type="Pfam" id="PF05534">
    <property type="entry name" value="HicB"/>
    <property type="match status" value="1"/>
</dbReference>
<dbReference type="EMBL" id="LAZR01006935">
    <property type="protein sequence ID" value="KKM88616.1"/>
    <property type="molecule type" value="Genomic_DNA"/>
</dbReference>
<protein>
    <recommendedName>
        <fullName evidence="2">Toxin-antitoxin system HicB family antitoxin</fullName>
    </recommendedName>
</protein>
<evidence type="ECO:0008006" key="2">
    <source>
        <dbReference type="Google" id="ProtNLM"/>
    </source>
</evidence>
<dbReference type="InterPro" id="IPR008651">
    <property type="entry name" value="Uncharacterised_HicB"/>
</dbReference>
<evidence type="ECO:0000313" key="1">
    <source>
        <dbReference type="EMBL" id="KKM88616.1"/>
    </source>
</evidence>
<dbReference type="SUPFAM" id="SSF47598">
    <property type="entry name" value="Ribbon-helix-helix"/>
    <property type="match status" value="1"/>
</dbReference>
<comment type="caution">
    <text evidence="1">The sequence shown here is derived from an EMBL/GenBank/DDBJ whole genome shotgun (WGS) entry which is preliminary data.</text>
</comment>
<dbReference type="AlphaFoldDB" id="A0A0F9LN45"/>
<dbReference type="InterPro" id="IPR010985">
    <property type="entry name" value="Ribbon_hlx_hlx"/>
</dbReference>
<feature type="non-terminal residue" evidence="1">
    <location>
        <position position="1"/>
    </location>
</feature>
<reference evidence="1" key="1">
    <citation type="journal article" date="2015" name="Nature">
        <title>Complex archaea that bridge the gap between prokaryotes and eukaryotes.</title>
        <authorList>
            <person name="Spang A."/>
            <person name="Saw J.H."/>
            <person name="Jorgensen S.L."/>
            <person name="Zaremba-Niedzwiedzka K."/>
            <person name="Martijn J."/>
            <person name="Lind A.E."/>
            <person name="van Eijk R."/>
            <person name="Schleper C."/>
            <person name="Guy L."/>
            <person name="Ettema T.J."/>
        </authorList>
    </citation>
    <scope>NUCLEOTIDE SEQUENCE</scope>
</reference>